<accession>A0A091CSW4</accession>
<dbReference type="PROSITE" id="PS51257">
    <property type="entry name" value="PROKAR_LIPOPROTEIN"/>
    <property type="match status" value="1"/>
</dbReference>
<dbReference type="InterPro" id="IPR000571">
    <property type="entry name" value="Znf_CCCH"/>
</dbReference>
<feature type="zinc finger region" description="C3H1-type" evidence="8">
    <location>
        <begin position="427"/>
        <end position="449"/>
    </location>
</feature>
<feature type="domain" description="C3H1-type" evidence="11">
    <location>
        <begin position="562"/>
        <end position="590"/>
    </location>
</feature>
<dbReference type="GO" id="GO:0035198">
    <property type="term" value="F:miRNA binding"/>
    <property type="evidence" value="ECO:0007669"/>
    <property type="project" value="UniProtKB-ARBA"/>
</dbReference>
<dbReference type="SUPFAM" id="SSF57667">
    <property type="entry name" value="beta-beta-alpha zinc fingers"/>
    <property type="match status" value="1"/>
</dbReference>
<feature type="domain" description="C3H1-type" evidence="11">
    <location>
        <begin position="427"/>
        <end position="449"/>
    </location>
</feature>
<dbReference type="Proteomes" id="UP000028990">
    <property type="component" value="Unassembled WGS sequence"/>
</dbReference>
<evidence type="ECO:0000259" key="11">
    <source>
        <dbReference type="PROSITE" id="PS50103"/>
    </source>
</evidence>
<dbReference type="FunFam" id="1.25.40.10:FF:000070">
    <property type="entry name" value="zinc finger CCCH domain-containing protein 7B"/>
    <property type="match status" value="1"/>
</dbReference>
<dbReference type="InterPro" id="IPR011990">
    <property type="entry name" value="TPR-like_helical_dom_sf"/>
</dbReference>
<gene>
    <name evidence="13" type="ORF">H920_17606</name>
</gene>
<evidence type="ECO:0000256" key="5">
    <source>
        <dbReference type="ARBA" id="ARBA00022771"/>
    </source>
</evidence>
<evidence type="ECO:0000256" key="1">
    <source>
        <dbReference type="ARBA" id="ARBA00004123"/>
    </source>
</evidence>
<feature type="domain" description="Thioredoxin" evidence="12">
    <location>
        <begin position="1239"/>
        <end position="1389"/>
    </location>
</feature>
<evidence type="ECO:0000256" key="7">
    <source>
        <dbReference type="ARBA" id="ARBA00023242"/>
    </source>
</evidence>
<protein>
    <submittedName>
        <fullName evidence="13">Thioredoxin domain-containing protein 11</fullName>
    </submittedName>
</protein>
<keyword evidence="5 8" id="KW-0863">Zinc-finger</keyword>
<dbReference type="GO" id="GO:0035196">
    <property type="term" value="P:miRNA processing"/>
    <property type="evidence" value="ECO:0007669"/>
    <property type="project" value="UniProtKB-ARBA"/>
</dbReference>
<evidence type="ECO:0000256" key="9">
    <source>
        <dbReference type="SAM" id="Coils"/>
    </source>
</evidence>
<evidence type="ECO:0000256" key="6">
    <source>
        <dbReference type="ARBA" id="ARBA00022833"/>
    </source>
</evidence>
<dbReference type="InterPro" id="IPR058777">
    <property type="entry name" value="TXNDC11_thioredoxin"/>
</dbReference>
<dbReference type="InterPro" id="IPR036236">
    <property type="entry name" value="Znf_C2H2_sf"/>
</dbReference>
<proteinExistence type="predicted"/>
<dbReference type="CDD" id="cd03006">
    <property type="entry name" value="PDI_a_EFP1_N"/>
    <property type="match status" value="1"/>
</dbReference>
<keyword evidence="9" id="KW-0175">Coiled coil</keyword>
<evidence type="ECO:0000256" key="3">
    <source>
        <dbReference type="ARBA" id="ARBA00022723"/>
    </source>
</evidence>
<name>A0A091CSW4_FUKDA</name>
<feature type="zinc finger region" description="C3H1-type" evidence="8">
    <location>
        <begin position="562"/>
        <end position="590"/>
    </location>
</feature>
<feature type="domain" description="Thioredoxin" evidence="12">
    <location>
        <begin position="709"/>
        <end position="831"/>
    </location>
</feature>
<evidence type="ECO:0000256" key="4">
    <source>
        <dbReference type="ARBA" id="ARBA00022737"/>
    </source>
</evidence>
<evidence type="ECO:0000259" key="12">
    <source>
        <dbReference type="PROSITE" id="PS51352"/>
    </source>
</evidence>
<dbReference type="PANTHER" id="PTHR46497">
    <property type="entry name" value="THIOREDOXIN DOMAIN-CONTAINING PROTEIN 11"/>
    <property type="match status" value="1"/>
</dbReference>
<dbReference type="EMBL" id="KN124499">
    <property type="protein sequence ID" value="KFO20993.1"/>
    <property type="molecule type" value="Genomic_DNA"/>
</dbReference>
<organism evidence="13 14">
    <name type="scientific">Fukomys damarensis</name>
    <name type="common">Damaraland mole rat</name>
    <name type="synonym">Cryptomys damarensis</name>
    <dbReference type="NCBI Taxonomy" id="885580"/>
    <lineage>
        <taxon>Eukaryota</taxon>
        <taxon>Metazoa</taxon>
        <taxon>Chordata</taxon>
        <taxon>Craniata</taxon>
        <taxon>Vertebrata</taxon>
        <taxon>Euteleostomi</taxon>
        <taxon>Mammalia</taxon>
        <taxon>Eutheria</taxon>
        <taxon>Euarchontoglires</taxon>
        <taxon>Glires</taxon>
        <taxon>Rodentia</taxon>
        <taxon>Hystricomorpha</taxon>
        <taxon>Bathyergidae</taxon>
        <taxon>Fukomys</taxon>
    </lineage>
</organism>
<dbReference type="GO" id="GO:0006950">
    <property type="term" value="P:response to stress"/>
    <property type="evidence" value="ECO:0007669"/>
    <property type="project" value="UniProtKB-ARBA"/>
</dbReference>
<sequence length="1568" mass="178292">MKSFAQAAVTGSGSCGPLQQCCRFVYLQALVRNLFNEGNDVYREHDWNSSISQYTEALNIADYAKSEEILIPKEIIEKLHINRMSCYSNMGFHDKVLEDCNTVLTLNASNCKALYRKSKALSDLGRYREAYDAVAKCSLAVPQDEHVIKLTQELAQKLGFKIRKAYVRAEAVNYSVEDIEPVEESALPSTVLANGGKIPFTMPEAFLDDGDMVLGDEIDDLLDSAPETNDTVMPSALVRGPLPTSSVAAGLPFSASLLGTLPIGARYAPPHSFAELYPPLTSSLEDFCSSLNSFSMSEPKRDVAAEEECRYSGHCTFAYCQEEIDVWTLERKGAFSREAFFGGNGTINLTVFKLLQEHLGEFIFLCERCFDHKPRMISKRNKDSTACSHPVTKHEFEDNKCLVHILRETSVKYSKIRSFHGQCQLDLCRHEVRYGCLREDECFYAHSLVELKVWIMQNETGISHDAIAQESKRYWQNLEANVPGAQVLGNQIMPGFLNMKIKFVCAQCLKNGQVIEPDQNRKYCSAKARHSWTKDRRAMRVMSLERMKWMNIRPLPTKKQMPLQFDLCNHIASGKKCQYVGNCSFAHSPEEREVWTYMKDNGIQDMEQFYELWLKSQKNEKNDDIAIQSNKENGKQIHMPTDYAEVTVDFHCWMCGKNCNSEKQWQGHISSEKHKEKVFHTEDDQYCWQHRFPTGYFSICESRAKDVIIPAKPPVSFFSSRSPVLDLFQGQLDYAEHIRRDSEVVLLFFYAPWCGQSIAARAEIEHAASRLSDQVLFVAINCWWNQGKCRKQKHFFYFPVIHLYHRSFGPIEYKGPMSAVYIEKFVRRVMKPLLYIPSQSELLDFLSNYEPGVLGYFEFSGSPQPPGYLTFFTSALYSLKKDYLGTVRFGVITNKHLAKLISLVHSGSVYLHRHFNTSLVFPKEVMNFTAENIYKWASENRETLLQWLQPHGGKSLLLNNELKKGPALFLFIPFDPLAERHPLIDEITEVALEYNNCHRDQVVEHLLQHLRQVEAPALQSLAPEPPSLLPGTSLMAALPCCNTVVLPQGHSFSRTHNICELCVNQTAGGVRLSSVSVPQCSFFHMAAALDSFYLKEQTFYHMASDSVECSNFLTSYSPFSYYTACCRTINRSGVSFIDSEQSTFETPGPAFSSLEKKCEAATPSSVPHIEENRYLFPEMGMTSTTFTGLSCRTNKTLNIYLLDSNLFWLYAERLGAPSSTHVKEFATIVDVKEESHYILDPKQSLMKFTLESFIQNFSILYSPLKRHLIGSDSAQFPSQHLITEVTTDTFWDVILQKQDVLLLYYAQWCGFCPSLNHIFIQLARLLPVDTFTVARIDVSQNDLPWEFMVDRLPTILFFPCNRKDRSVKYPEDLPITLPNLLRFILGHSDRAVVPTDVASAPPRGCAQSEAALQQGHIAHLEREIRTLRAELRSLHRAQVQVEGQLSSALRDERWLRRQQQALEQQHSLLRQHSEQLQALYAQKARELEELADASETLLTENAWLKILVATMERKLQGQEGAEDPAPPRATHPDHPEPAGAPLLPGSNPPPSIASSPLVSERKNENRTD</sequence>
<dbReference type="Pfam" id="PF00085">
    <property type="entry name" value="Thioredoxin"/>
    <property type="match status" value="2"/>
</dbReference>
<dbReference type="Gene3D" id="1.25.40.10">
    <property type="entry name" value="Tetratricopeptide repeat domain"/>
    <property type="match status" value="1"/>
</dbReference>
<dbReference type="PROSITE" id="PS50103">
    <property type="entry name" value="ZF_C3H1"/>
    <property type="match status" value="2"/>
</dbReference>
<dbReference type="InterPro" id="IPR052792">
    <property type="entry name" value="Thioredoxin_dom-contain_11"/>
</dbReference>
<comment type="subcellular location">
    <subcellularLocation>
        <location evidence="1">Nucleus</location>
    </subcellularLocation>
</comment>
<keyword evidence="6 8" id="KW-0862">Zinc</keyword>
<dbReference type="Gene3D" id="3.40.30.10">
    <property type="entry name" value="Glutaredoxin"/>
    <property type="match status" value="2"/>
</dbReference>
<dbReference type="InterPro" id="IPR036249">
    <property type="entry name" value="Thioredoxin-like_sf"/>
</dbReference>
<evidence type="ECO:0000313" key="14">
    <source>
        <dbReference type="Proteomes" id="UP000028990"/>
    </source>
</evidence>
<dbReference type="eggNOG" id="KOG0190">
    <property type="taxonomic scope" value="Eukaryota"/>
</dbReference>
<evidence type="ECO:0000256" key="8">
    <source>
        <dbReference type="PROSITE-ProRule" id="PRU00723"/>
    </source>
</evidence>
<keyword evidence="14" id="KW-1185">Reference proteome</keyword>
<reference evidence="13 14" key="1">
    <citation type="submission" date="2013-11" db="EMBL/GenBank/DDBJ databases">
        <title>The Damaraland mole rat (Fukomys damarensis) genome and evolution of African mole rats.</title>
        <authorList>
            <person name="Gladyshev V.N."/>
            <person name="Fang X."/>
        </authorList>
    </citation>
    <scope>NUCLEOTIDE SEQUENCE [LARGE SCALE GENOMIC DNA]</scope>
    <source>
        <tissue evidence="13">Liver</tissue>
    </source>
</reference>
<feature type="coiled-coil region" evidence="9">
    <location>
        <begin position="1410"/>
        <end position="1496"/>
    </location>
</feature>
<dbReference type="Pfam" id="PF26234">
    <property type="entry name" value="TXNDC11_2nd"/>
    <property type="match status" value="1"/>
</dbReference>
<dbReference type="PANTHER" id="PTHR46497:SF1">
    <property type="entry name" value="THIOREDOXIN DOMAIN-CONTAINING PROTEIN 11"/>
    <property type="match status" value="1"/>
</dbReference>
<dbReference type="GO" id="GO:0008270">
    <property type="term" value="F:zinc ion binding"/>
    <property type="evidence" value="ECO:0007669"/>
    <property type="project" value="UniProtKB-KW"/>
</dbReference>
<dbReference type="PROSITE" id="PS51352">
    <property type="entry name" value="THIOREDOXIN_2"/>
    <property type="match status" value="2"/>
</dbReference>
<keyword evidence="3 8" id="KW-0479">Metal-binding</keyword>
<evidence type="ECO:0000256" key="2">
    <source>
        <dbReference type="ARBA" id="ARBA00022553"/>
    </source>
</evidence>
<dbReference type="STRING" id="885580.ENSFDAP00000018861"/>
<dbReference type="SUPFAM" id="SSF52833">
    <property type="entry name" value="Thioredoxin-like"/>
    <property type="match status" value="2"/>
</dbReference>
<keyword evidence="7" id="KW-0539">Nucleus</keyword>
<evidence type="ECO:0000313" key="13">
    <source>
        <dbReference type="EMBL" id="KFO20993.1"/>
    </source>
</evidence>
<dbReference type="InterPro" id="IPR013766">
    <property type="entry name" value="Thioredoxin_domain"/>
</dbReference>
<dbReference type="GO" id="GO:0010608">
    <property type="term" value="P:post-transcriptional regulation of gene expression"/>
    <property type="evidence" value="ECO:0007669"/>
    <property type="project" value="UniProtKB-ARBA"/>
</dbReference>
<dbReference type="Gene3D" id="3.30.160.60">
    <property type="entry name" value="Classic Zinc Finger"/>
    <property type="match status" value="1"/>
</dbReference>
<keyword evidence="4" id="KW-0677">Repeat</keyword>
<evidence type="ECO:0000256" key="10">
    <source>
        <dbReference type="SAM" id="MobiDB-lite"/>
    </source>
</evidence>
<keyword evidence="2" id="KW-0597">Phosphoprotein</keyword>
<dbReference type="CDD" id="cd02995">
    <property type="entry name" value="PDI_a_PDI_a'_C"/>
    <property type="match status" value="1"/>
</dbReference>
<dbReference type="CDD" id="cd02981">
    <property type="entry name" value="PDI_b_family"/>
    <property type="match status" value="1"/>
</dbReference>
<dbReference type="GO" id="GO:0005634">
    <property type="term" value="C:nucleus"/>
    <property type="evidence" value="ECO:0007669"/>
    <property type="project" value="UniProtKB-SubCell"/>
</dbReference>
<dbReference type="SUPFAM" id="SSF48452">
    <property type="entry name" value="TPR-like"/>
    <property type="match status" value="1"/>
</dbReference>
<feature type="compositionally biased region" description="Basic and acidic residues" evidence="10">
    <location>
        <begin position="1559"/>
        <end position="1568"/>
    </location>
</feature>
<feature type="region of interest" description="Disordered" evidence="10">
    <location>
        <begin position="1515"/>
        <end position="1568"/>
    </location>
</feature>